<evidence type="ECO:0000256" key="2">
    <source>
        <dbReference type="ARBA" id="ARBA00006143"/>
    </source>
</evidence>
<accession>A0ABZ3HBX1</accession>
<organism evidence="9 10">
    <name type="scientific">Sulfurimonas diazotrophicus</name>
    <dbReference type="NCBI Taxonomy" id="3131939"/>
    <lineage>
        <taxon>Bacteria</taxon>
        <taxon>Pseudomonadati</taxon>
        <taxon>Campylobacterota</taxon>
        <taxon>Epsilonproteobacteria</taxon>
        <taxon>Campylobacterales</taxon>
        <taxon>Sulfurimonadaceae</taxon>
        <taxon>Sulfurimonas</taxon>
    </lineage>
</organism>
<evidence type="ECO:0000256" key="4">
    <source>
        <dbReference type="ARBA" id="ARBA00022748"/>
    </source>
</evidence>
<evidence type="ECO:0000256" key="7">
    <source>
        <dbReference type="SAM" id="Phobius"/>
    </source>
</evidence>
<proteinExistence type="inferred from homology"/>
<keyword evidence="6 7" id="KW-0472">Membrane</keyword>
<dbReference type="EMBL" id="CP147920">
    <property type="protein sequence ID" value="XAU15190.1"/>
    <property type="molecule type" value="Genomic_DNA"/>
</dbReference>
<dbReference type="Pfam" id="PF02683">
    <property type="entry name" value="DsbD_TM"/>
    <property type="match status" value="1"/>
</dbReference>
<keyword evidence="4" id="KW-0201">Cytochrome c-type biogenesis</keyword>
<comment type="subcellular location">
    <subcellularLocation>
        <location evidence="1">Membrane</location>
        <topology evidence="1">Multi-pass membrane protein</topology>
    </subcellularLocation>
</comment>
<evidence type="ECO:0000256" key="5">
    <source>
        <dbReference type="ARBA" id="ARBA00022989"/>
    </source>
</evidence>
<feature type="transmembrane region" description="Helical" evidence="7">
    <location>
        <begin position="208"/>
        <end position="229"/>
    </location>
</feature>
<evidence type="ECO:0000313" key="9">
    <source>
        <dbReference type="EMBL" id="XAU15190.1"/>
    </source>
</evidence>
<feature type="transmembrane region" description="Helical" evidence="7">
    <location>
        <begin position="169"/>
        <end position="196"/>
    </location>
</feature>
<name>A0ABZ3HBX1_9BACT</name>
<comment type="similarity">
    <text evidence="2">Belongs to the DsbD family.</text>
</comment>
<reference evidence="9 10" key="1">
    <citation type="submission" date="2024-03" db="EMBL/GenBank/DDBJ databases">
        <title>Sulfurimonas sp. HSL3-1.</title>
        <authorList>
            <person name="Wang S."/>
        </authorList>
    </citation>
    <scope>NUCLEOTIDE SEQUENCE [LARGE SCALE GENOMIC DNA]</scope>
    <source>
        <strain evidence="9 10">HSL3-1</strain>
    </source>
</reference>
<evidence type="ECO:0000256" key="1">
    <source>
        <dbReference type="ARBA" id="ARBA00004141"/>
    </source>
</evidence>
<evidence type="ECO:0000256" key="3">
    <source>
        <dbReference type="ARBA" id="ARBA00022692"/>
    </source>
</evidence>
<dbReference type="PANTHER" id="PTHR31272:SF9">
    <property type="entry name" value="BLL1027 PROTEIN"/>
    <property type="match status" value="1"/>
</dbReference>
<evidence type="ECO:0000259" key="8">
    <source>
        <dbReference type="Pfam" id="PF02683"/>
    </source>
</evidence>
<keyword evidence="3 7" id="KW-0812">Transmembrane</keyword>
<evidence type="ECO:0000256" key="6">
    <source>
        <dbReference type="ARBA" id="ARBA00023136"/>
    </source>
</evidence>
<dbReference type="PANTHER" id="PTHR31272">
    <property type="entry name" value="CYTOCHROME C-TYPE BIOGENESIS PROTEIN HI_1454-RELATED"/>
    <property type="match status" value="1"/>
</dbReference>
<sequence length="235" mass="24689">MMLEQSLAEWVGHYGIIALAASFGIGVLTSLAPCSIITLPLLIGSVLGLSVEMTPGQKQRFTFFYSLLFVTGLVISFSLLMLTVAKAGALLSVAPFWAYALAAAATFLVAAYAMGWLGQIDKALIAGRLLKFKLAGALLIGMIFGLVSTPCASAPLAAIITVAEQSGWAYSYALVLLFALGHGMLLLVAGLSLGFAQRMASSPLLARIANGVNTLFILLLTAIAVYLAYQAYLVF</sequence>
<feature type="transmembrane region" description="Helical" evidence="7">
    <location>
        <begin position="96"/>
        <end position="117"/>
    </location>
</feature>
<dbReference type="Proteomes" id="UP001447842">
    <property type="component" value="Chromosome"/>
</dbReference>
<protein>
    <submittedName>
        <fullName evidence="9">Cytochrome c biogenesis protein CcdA</fullName>
    </submittedName>
</protein>
<dbReference type="RefSeq" id="WP_345972762.1">
    <property type="nucleotide sequence ID" value="NZ_CP147920.1"/>
</dbReference>
<dbReference type="InterPro" id="IPR003834">
    <property type="entry name" value="Cyt_c_assmbl_TM_dom"/>
</dbReference>
<feature type="transmembrane region" description="Helical" evidence="7">
    <location>
        <begin position="16"/>
        <end position="49"/>
    </location>
</feature>
<evidence type="ECO:0000313" key="10">
    <source>
        <dbReference type="Proteomes" id="UP001447842"/>
    </source>
</evidence>
<feature type="domain" description="Cytochrome C biogenesis protein transmembrane" evidence="8">
    <location>
        <begin position="17"/>
        <end position="228"/>
    </location>
</feature>
<keyword evidence="5 7" id="KW-1133">Transmembrane helix</keyword>
<feature type="transmembrane region" description="Helical" evidence="7">
    <location>
        <begin position="61"/>
        <end position="84"/>
    </location>
</feature>
<keyword evidence="10" id="KW-1185">Reference proteome</keyword>
<gene>
    <name evidence="9" type="ORF">WCY31_00460</name>
</gene>
<feature type="transmembrane region" description="Helical" evidence="7">
    <location>
        <begin position="138"/>
        <end position="163"/>
    </location>
</feature>
<dbReference type="InterPro" id="IPR051790">
    <property type="entry name" value="Cytochrome_c-biogenesis_DsbD"/>
</dbReference>